<dbReference type="Gene3D" id="3.40.50.150">
    <property type="entry name" value="Vaccinia Virus protein VP39"/>
    <property type="match status" value="1"/>
</dbReference>
<dbReference type="EC" id="2.1.1.-" evidence="5"/>
<dbReference type="GO" id="GO:0032259">
    <property type="term" value="P:methylation"/>
    <property type="evidence" value="ECO:0007669"/>
    <property type="project" value="UniProtKB-KW"/>
</dbReference>
<proteinExistence type="inferred from homology"/>
<keyword evidence="2 5" id="KW-0489">Methyltransferase</keyword>
<evidence type="ECO:0000313" key="6">
    <source>
        <dbReference type="Proteomes" id="UP001597119"/>
    </source>
</evidence>
<comment type="similarity">
    <text evidence="1">Belongs to the methyltransferase superfamily.</text>
</comment>
<evidence type="ECO:0000313" key="5">
    <source>
        <dbReference type="EMBL" id="MFD1588605.1"/>
    </source>
</evidence>
<dbReference type="GO" id="GO:0008168">
    <property type="term" value="F:methyltransferase activity"/>
    <property type="evidence" value="ECO:0007669"/>
    <property type="project" value="UniProtKB-KW"/>
</dbReference>
<protein>
    <submittedName>
        <fullName evidence="5">Class I SAM-dependent methyltransferase</fullName>
        <ecNumber evidence="5">2.1.1.-</ecNumber>
    </submittedName>
</protein>
<dbReference type="InterPro" id="IPR029063">
    <property type="entry name" value="SAM-dependent_MTases_sf"/>
</dbReference>
<dbReference type="EMBL" id="JBHUDJ010000014">
    <property type="protein sequence ID" value="MFD1588605.1"/>
    <property type="molecule type" value="Genomic_DNA"/>
</dbReference>
<dbReference type="AlphaFoldDB" id="A0ABD6CEJ7"/>
<dbReference type="Proteomes" id="UP001597119">
    <property type="component" value="Unassembled WGS sequence"/>
</dbReference>
<organism evidence="5 6">
    <name type="scientific">Halorientalis brevis</name>
    <dbReference type="NCBI Taxonomy" id="1126241"/>
    <lineage>
        <taxon>Archaea</taxon>
        <taxon>Methanobacteriati</taxon>
        <taxon>Methanobacteriota</taxon>
        <taxon>Stenosarchaea group</taxon>
        <taxon>Halobacteria</taxon>
        <taxon>Halobacteriales</taxon>
        <taxon>Haloarculaceae</taxon>
        <taxon>Halorientalis</taxon>
    </lineage>
</organism>
<gene>
    <name evidence="5" type="ORF">ACFR9U_16625</name>
</gene>
<dbReference type="PANTHER" id="PTHR44942">
    <property type="entry name" value="METHYLTRANSF_11 DOMAIN-CONTAINING PROTEIN"/>
    <property type="match status" value="1"/>
</dbReference>
<dbReference type="InterPro" id="IPR051052">
    <property type="entry name" value="Diverse_substrate_MTase"/>
</dbReference>
<evidence type="ECO:0000256" key="3">
    <source>
        <dbReference type="ARBA" id="ARBA00022679"/>
    </source>
</evidence>
<dbReference type="Pfam" id="PF08241">
    <property type="entry name" value="Methyltransf_11"/>
    <property type="match status" value="1"/>
</dbReference>
<reference evidence="5 6" key="1">
    <citation type="journal article" date="2019" name="Int. J. Syst. Evol. Microbiol.">
        <title>The Global Catalogue of Microorganisms (GCM) 10K type strain sequencing project: providing services to taxonomists for standard genome sequencing and annotation.</title>
        <authorList>
            <consortium name="The Broad Institute Genomics Platform"/>
            <consortium name="The Broad Institute Genome Sequencing Center for Infectious Disease"/>
            <person name="Wu L."/>
            <person name="Ma J."/>
        </authorList>
    </citation>
    <scope>NUCLEOTIDE SEQUENCE [LARGE SCALE GENOMIC DNA]</scope>
    <source>
        <strain evidence="5 6">CGMCC 1.12125</strain>
    </source>
</reference>
<dbReference type="SUPFAM" id="SSF53335">
    <property type="entry name" value="S-adenosyl-L-methionine-dependent methyltransferases"/>
    <property type="match status" value="1"/>
</dbReference>
<dbReference type="CDD" id="cd02440">
    <property type="entry name" value="AdoMet_MTases"/>
    <property type="match status" value="1"/>
</dbReference>
<evidence type="ECO:0000256" key="2">
    <source>
        <dbReference type="ARBA" id="ARBA00022603"/>
    </source>
</evidence>
<sequence>MGFHTFDADKAEKLEDLSRYQYLSVDELLAMFEPRLDDTVADVGSGTGFYTDEVAPYVEKVYAVDVQPEMHETYQQKGVQENVEFVTAEAQDMPFDDDALDAVVSTMTYHEFASEEATAELARVLDAGGRVAIADWTANGEGLSGPPLDERFDADTAAEHLEAGGFEVVTAKDRRETFVLEAHR</sequence>
<evidence type="ECO:0000259" key="4">
    <source>
        <dbReference type="Pfam" id="PF08241"/>
    </source>
</evidence>
<evidence type="ECO:0000256" key="1">
    <source>
        <dbReference type="ARBA" id="ARBA00008361"/>
    </source>
</evidence>
<feature type="domain" description="Methyltransferase type 11" evidence="4">
    <location>
        <begin position="42"/>
        <end position="133"/>
    </location>
</feature>
<comment type="caution">
    <text evidence="5">The sequence shown here is derived from an EMBL/GenBank/DDBJ whole genome shotgun (WGS) entry which is preliminary data.</text>
</comment>
<keyword evidence="6" id="KW-1185">Reference proteome</keyword>
<name>A0ABD6CEJ7_9EURY</name>
<dbReference type="RefSeq" id="WP_247378228.1">
    <property type="nucleotide sequence ID" value="NZ_JALLGV010000005.1"/>
</dbReference>
<accession>A0ABD6CEJ7</accession>
<dbReference type="PANTHER" id="PTHR44942:SF4">
    <property type="entry name" value="METHYLTRANSFERASE TYPE 11 DOMAIN-CONTAINING PROTEIN"/>
    <property type="match status" value="1"/>
</dbReference>
<dbReference type="InterPro" id="IPR013216">
    <property type="entry name" value="Methyltransf_11"/>
</dbReference>
<keyword evidence="3 5" id="KW-0808">Transferase</keyword>